<dbReference type="InterPro" id="IPR001611">
    <property type="entry name" value="Leu-rich_rpt"/>
</dbReference>
<comment type="cofactor">
    <cofactor evidence="1">
        <name>Mg(2+)</name>
        <dbReference type="ChEBI" id="CHEBI:18420"/>
    </cofactor>
</comment>
<dbReference type="Pfam" id="PF16095">
    <property type="entry name" value="COR-A"/>
    <property type="match status" value="1"/>
</dbReference>
<dbReference type="Gene3D" id="3.80.10.10">
    <property type="entry name" value="Ribonuclease Inhibitor"/>
    <property type="match status" value="3"/>
</dbReference>
<evidence type="ECO:0000256" key="6">
    <source>
        <dbReference type="ARBA" id="ARBA00022737"/>
    </source>
</evidence>
<dbReference type="GO" id="GO:0005737">
    <property type="term" value="C:cytoplasm"/>
    <property type="evidence" value="ECO:0007669"/>
    <property type="project" value="UniProtKB-ARBA"/>
</dbReference>
<feature type="compositionally biased region" description="Polar residues" evidence="13">
    <location>
        <begin position="1563"/>
        <end position="1572"/>
    </location>
</feature>
<feature type="compositionally biased region" description="Low complexity" evidence="13">
    <location>
        <begin position="1530"/>
        <end position="1562"/>
    </location>
</feature>
<dbReference type="InterPro" id="IPR003591">
    <property type="entry name" value="Leu-rich_rpt_typical-subtyp"/>
</dbReference>
<dbReference type="Gene3D" id="3.30.70.1390">
    <property type="entry name" value="ROC domain from the Parkinson's disease-associated leucine-rich repeat kinase 2"/>
    <property type="match status" value="1"/>
</dbReference>
<dbReference type="SUPFAM" id="SSF56112">
    <property type="entry name" value="Protein kinase-like (PK-like)"/>
    <property type="match status" value="1"/>
</dbReference>
<dbReference type="InterPro" id="IPR017441">
    <property type="entry name" value="Protein_kinase_ATP_BS"/>
</dbReference>
<evidence type="ECO:0000256" key="13">
    <source>
        <dbReference type="SAM" id="MobiDB-lite"/>
    </source>
</evidence>
<dbReference type="PANTHER" id="PTHR24198:SF169">
    <property type="entry name" value="NON-SPECIFIC SERINE_THREONINE PROTEIN KINASE"/>
    <property type="match status" value="1"/>
</dbReference>
<evidence type="ECO:0000256" key="2">
    <source>
        <dbReference type="ARBA" id="ARBA00012513"/>
    </source>
</evidence>
<dbReference type="InterPro" id="IPR015943">
    <property type="entry name" value="WD40/YVTN_repeat-like_dom_sf"/>
</dbReference>
<proteinExistence type="predicted"/>
<evidence type="ECO:0000256" key="11">
    <source>
        <dbReference type="ARBA" id="ARBA00047899"/>
    </source>
</evidence>
<dbReference type="PROSITE" id="PS00108">
    <property type="entry name" value="PROTEIN_KINASE_ST"/>
    <property type="match status" value="1"/>
</dbReference>
<accession>A0A8J1TBW6</accession>
<sequence length="2637" mass="293332">MAADTAGDFPGRMLHQACIYDNRDLLLCLLEGEERQFINCTDHDGRTPLYTAVTNNAVTCAKLLLNNGAKPDIACKLRFGRMTPLHAAAIDGKIEFIEILLAEGANLDVKDAMGKSPMDLANTFGHVRVVQFMKAEALHREKEQERLYGLLYNACTNGKLQDAGKVADQLGENVKYAVNRTKDGSTALERCVEVGDKVMLMFLLEHGSEGYAQPDKCITGFHIAAEKGHKEILLVLLREVPMLVHVANNEGLLPLHIACLKGFADIVQVLLGFPYPDDAKERHTCGPPGGEQTYYSAIDVNGIDRNGETPLYKACASGSIKIVGLLLGHTVVLLPSNQMSPGNHDVPQEFCPIQVDYTTQLGETALCKAVSGKQYKIAEMLLKRGADPNITIDDKCITLEKACLNSDTSMLNLLLKFDAQDKGNNVLKSAVSREQNQIITVLLQYYTHSSTEFEMTPQQSPPSGPPASPKLPNPETIIMIDWCNKGKLQYIRKDWILNAANFQNPNIPANFASVALRAITRIDISCNSIKFLPSFLFELPSLHVLNASHNQITEIELSVKNEVLINSVLETLSLEHNKLKVLPYQIFQLAKLASLTVCHNRLESLPYILWSSPSLVDLKASHNNIRVIPATPCTEGHLLRNASTGSDLESSGTYSDDCHSLYDSDAHETSVVAFEGVSSIDYKVVQHQTMWRGKVEIVNTDTHPYRSNYSEKQQCDLKYLDLSHNAIDSMSPGLACVAKGLMKLDISHNKLTDMGNVSFYPSSLTTLDISHNDLVGAATWQKVDSVPDGLLGLGVHTSSSPNMLHKSRARNSSSSSMYAGACLHTSHHSLESLKALKLDHNHLFKMFLAISSHSIEREDVKDLLLYPGLSELTLSKNMMSKLPPEVGCMEKLTVLNISNNNFSELPPELGLLTKLWNLDVTGNPIESSLTSTLGNYKTRDILGYYRSILENYSLYNRMKLMVVGIAKIGKTSLLQQLRKEGRSFLQQAHWTQRMGHYTGAMTGGDKSDILSTVGVDIGDLTIERRDKKVVFRTWDFGGQREYYATHQYFLSKRALYLAVWKLSDGEKGINELHQWLVNIQARAPNAPVIIVGTHLDSIKKGKFPDDFVQDMQVILEERFIKIPEPSKCGLPRVIGHVEVSCKARFNSNIAKLSTLIYDTVYNLKQPGSKDSLLLEQKVPVTYIQLEEVIESIAKERRRQGEDPVLNADQYKAQVLDAMMARYNTTFRDIAELNLATKFLHENGVLLHYEDVYLQDMYFLDPQWLSDMLAHVVTIREINPLARKGVMRTADLKMLFKNSSFRPDDINQYIINLLNKFEIALLWDSQHLLIPSLLPTERQLKCEYQEYSVRPDIELPHVAVECVKIPVKGTRGKRGTSITVYKNQIEPEEDPTKMPLPPETPCGKSCFYVENILESTEDETHVEASPVKNALHMNSNRPKLSPVVDTTDNVKKDYIIETETGLMIENINYKGVLKTIQDSNLPIISKMVASRSLSSLETDSRNGVSASSGKNLPSPGMSSEGLPNTSGNIPSPGVSCSGMSTSSVSSSSGYIPSSGVPSPGGNPEISSPGSAMTDSVFGETMSASMMSELQSSVGSSDNIRPDIQLGPLNPLASLCRLYIMSYFPCGFWPRLITRLLGDGSFLPILNNMYTIYGENNDEELLSKIGTSVEWHCWETGVRLTYRPITNLEIPLLSVKEVFKDMTGNLCDYEQCTFKIHQEGIWSDLDMTSNSILEILIPNYEIDLHNASMLGFSFFETRHCRLRLRPEVGAQLLTKLVDHVDTLLEDWYPDLGTRFTQTTRGDYLIYRMVPCPRCVQYQNQTQLHPDANPEAWSFVDYNTHRNEAQLSDNVAIVKSKPDLNVASSSVDPRTCGQFEALGSLWGSSSASEQGQQDEGEMRRSTYKQRAEGCVFCYTIEQCILWAQKQQHVCCPRHGSISPCFVVDHEGNMTKSHIAPDLVFMDLGPGFVIQDDFITRGRFLGKGSFGAVFAGSATLCDGREVEVAMKMLEPVHPGENASFTQIRLFQNERALWAREQIRYSCEAYVTARRELSILQSVSHPHIVAVFGLSLQPLSLIISLAPQGSLDTLLLRIAQLGNQLSSAVIQDVASQVASALVYLHSKQIIYRDLKSENVLVWTLPMSPQEPQHVLVKLADYGISRAALPMGTKGLAGTPGFIAPEILQHNGEEPYTEKVDCYSFGMFLYELLALHMPYANMESVRGNMLRAFVLEKKGRPSLTQREVTYPAPMLNLMTMCWAHEPAQRPSAAEISAIVTSPEFSTLMDVVAMEKQQRIVDATIVAVRHAGNHEEYVNEVWLATSNPASSSIEILTLEKHTCVEQKCILLDNCGVLCLAAVGEQMWCATTDATIFIYRVQDTVKIKEIEIECDDDALRIISISPLSSGLVLVTSRDGGLYLYNKEGTLVKHVPVEQAVHCVATGWVLERECIFLGHDRTVMVYQVETEKITFLTHSNANAANRISHISPTKGELYVTLESESVLYRWNTSSGSLSKEADIAALLNIKQGGVLISHLVQHDDKLYVGTDQGHLVVIPGKIEQHNRDTMTTTSNTGNDHGNTITSPRITETEPRDVLVLHGHMAAVSQILTLRRDTVTIGMGYRDLLSKTTYNSHKNVNNIYHAVSWLF</sequence>
<dbReference type="SUPFAM" id="SSF52058">
    <property type="entry name" value="L domain-like"/>
    <property type="match status" value="1"/>
</dbReference>
<comment type="catalytic activity">
    <reaction evidence="12">
        <text>L-seryl-[protein] + ATP = O-phospho-L-seryl-[protein] + ADP + H(+)</text>
        <dbReference type="Rhea" id="RHEA:17989"/>
        <dbReference type="Rhea" id="RHEA-COMP:9863"/>
        <dbReference type="Rhea" id="RHEA-COMP:11604"/>
        <dbReference type="ChEBI" id="CHEBI:15378"/>
        <dbReference type="ChEBI" id="CHEBI:29999"/>
        <dbReference type="ChEBI" id="CHEBI:30616"/>
        <dbReference type="ChEBI" id="CHEBI:83421"/>
        <dbReference type="ChEBI" id="CHEBI:456216"/>
        <dbReference type="EC" id="2.7.11.1"/>
    </reaction>
</comment>
<dbReference type="InterPro" id="IPR020859">
    <property type="entry name" value="ROC"/>
</dbReference>
<comment type="caution">
    <text evidence="14">The sequence shown here is derived from an EMBL/GenBank/DDBJ whole genome shotgun (WGS) entry which is preliminary data.</text>
</comment>
<dbReference type="SMART" id="SM00364">
    <property type="entry name" value="LRR_BAC"/>
    <property type="match status" value="6"/>
</dbReference>
<dbReference type="SMART" id="SM00369">
    <property type="entry name" value="LRR_TYP"/>
    <property type="match status" value="5"/>
</dbReference>
<dbReference type="OrthoDB" id="10252328at2759"/>
<dbReference type="EMBL" id="CAIIXF020000011">
    <property type="protein sequence ID" value="CAH1799324.1"/>
    <property type="molecule type" value="Genomic_DNA"/>
</dbReference>
<dbReference type="SUPFAM" id="SSF50978">
    <property type="entry name" value="WD40 repeat-like"/>
    <property type="match status" value="1"/>
</dbReference>
<evidence type="ECO:0000256" key="5">
    <source>
        <dbReference type="ARBA" id="ARBA00022679"/>
    </source>
</evidence>
<evidence type="ECO:0000256" key="10">
    <source>
        <dbReference type="ARBA" id="ARBA00023043"/>
    </source>
</evidence>
<gene>
    <name evidence="14" type="ORF">OFUS_LOCUS23349</name>
</gene>
<dbReference type="PRINTS" id="PR00449">
    <property type="entry name" value="RASTRNSFRMNG"/>
</dbReference>
<dbReference type="InterPro" id="IPR008271">
    <property type="entry name" value="Ser/Thr_kinase_AS"/>
</dbReference>
<dbReference type="Pfam" id="PF00560">
    <property type="entry name" value="LRR_1"/>
    <property type="match status" value="1"/>
</dbReference>
<dbReference type="GO" id="GO:0005524">
    <property type="term" value="F:ATP binding"/>
    <property type="evidence" value="ECO:0007669"/>
    <property type="project" value="UniProtKB-UniRule"/>
</dbReference>
<evidence type="ECO:0000256" key="4">
    <source>
        <dbReference type="ARBA" id="ARBA00022614"/>
    </source>
</evidence>
<dbReference type="SUPFAM" id="SSF48403">
    <property type="entry name" value="Ankyrin repeat"/>
    <property type="match status" value="2"/>
</dbReference>
<dbReference type="SMART" id="SM00220">
    <property type="entry name" value="S_TKc"/>
    <property type="match status" value="1"/>
</dbReference>
<dbReference type="InterPro" id="IPR002110">
    <property type="entry name" value="Ankyrin_rpt"/>
</dbReference>
<dbReference type="PROSITE" id="PS51424">
    <property type="entry name" value="ROC"/>
    <property type="match status" value="1"/>
</dbReference>
<dbReference type="Pfam" id="PF13857">
    <property type="entry name" value="Ank_5"/>
    <property type="match status" value="1"/>
</dbReference>
<dbReference type="GO" id="GO:0004674">
    <property type="term" value="F:protein serine/threonine kinase activity"/>
    <property type="evidence" value="ECO:0007669"/>
    <property type="project" value="UniProtKB-KW"/>
</dbReference>
<keyword evidence="6" id="KW-0677">Repeat</keyword>
<dbReference type="SUPFAM" id="SSF52540">
    <property type="entry name" value="P-loop containing nucleoside triphosphate hydrolases"/>
    <property type="match status" value="1"/>
</dbReference>
<dbReference type="Gene3D" id="1.25.40.20">
    <property type="entry name" value="Ankyrin repeat-containing domain"/>
    <property type="match status" value="3"/>
</dbReference>
<dbReference type="Gene3D" id="2.130.10.10">
    <property type="entry name" value="YVTN repeat-like/Quinoprotein amine dehydrogenase"/>
    <property type="match status" value="1"/>
</dbReference>
<dbReference type="InterPro" id="IPR027417">
    <property type="entry name" value="P-loop_NTPase"/>
</dbReference>
<dbReference type="PROSITE" id="PS50011">
    <property type="entry name" value="PROTEIN_KINASE_DOM"/>
    <property type="match status" value="1"/>
</dbReference>
<feature type="compositionally biased region" description="Polar residues" evidence="13">
    <location>
        <begin position="1490"/>
        <end position="1510"/>
    </location>
</feature>
<protein>
    <recommendedName>
        <fullName evidence="2">non-specific serine/threonine protein kinase</fullName>
        <ecNumber evidence="2">2.7.11.1</ecNumber>
    </recommendedName>
</protein>
<name>A0A8J1TBW6_OWEFU</name>
<dbReference type="Gene3D" id="1.10.510.10">
    <property type="entry name" value="Transferase(Phosphotransferase) domain 1"/>
    <property type="match status" value="1"/>
</dbReference>
<dbReference type="Pfam" id="PF13855">
    <property type="entry name" value="LRR_8"/>
    <property type="match status" value="2"/>
</dbReference>
<comment type="catalytic activity">
    <reaction evidence="11">
        <text>L-threonyl-[protein] + ATP = O-phospho-L-threonyl-[protein] + ADP + H(+)</text>
        <dbReference type="Rhea" id="RHEA:46608"/>
        <dbReference type="Rhea" id="RHEA-COMP:11060"/>
        <dbReference type="Rhea" id="RHEA-COMP:11605"/>
        <dbReference type="ChEBI" id="CHEBI:15378"/>
        <dbReference type="ChEBI" id="CHEBI:30013"/>
        <dbReference type="ChEBI" id="CHEBI:30616"/>
        <dbReference type="ChEBI" id="CHEBI:61977"/>
        <dbReference type="ChEBI" id="CHEBI:456216"/>
        <dbReference type="EC" id="2.7.11.1"/>
    </reaction>
</comment>
<dbReference type="Pfam" id="PF08477">
    <property type="entry name" value="Roc"/>
    <property type="match status" value="1"/>
</dbReference>
<dbReference type="PROSITE" id="PS00107">
    <property type="entry name" value="PROTEIN_KINASE_ATP"/>
    <property type="match status" value="1"/>
</dbReference>
<dbReference type="GO" id="GO:0005525">
    <property type="term" value="F:GTP binding"/>
    <property type="evidence" value="ECO:0007669"/>
    <property type="project" value="UniProtKB-KW"/>
</dbReference>
<evidence type="ECO:0000256" key="8">
    <source>
        <dbReference type="ARBA" id="ARBA00022777"/>
    </source>
</evidence>
<evidence type="ECO:0000256" key="9">
    <source>
        <dbReference type="ARBA" id="ARBA00022840"/>
    </source>
</evidence>
<reference evidence="14" key="1">
    <citation type="submission" date="2022-03" db="EMBL/GenBank/DDBJ databases">
        <authorList>
            <person name="Martin C."/>
        </authorList>
    </citation>
    <scope>NUCLEOTIDE SEQUENCE</scope>
</reference>
<dbReference type="GO" id="GO:0009966">
    <property type="term" value="P:regulation of signal transduction"/>
    <property type="evidence" value="ECO:0007669"/>
    <property type="project" value="UniProtKB-ARBA"/>
</dbReference>
<keyword evidence="5" id="KW-0808">Transferase</keyword>
<dbReference type="InterPro" id="IPR000719">
    <property type="entry name" value="Prot_kinase_dom"/>
</dbReference>
<dbReference type="SMART" id="SM00248">
    <property type="entry name" value="ANK"/>
    <property type="match status" value="9"/>
</dbReference>
<dbReference type="InterPro" id="IPR036388">
    <property type="entry name" value="WH-like_DNA-bd_sf"/>
</dbReference>
<evidence type="ECO:0000256" key="1">
    <source>
        <dbReference type="ARBA" id="ARBA00001946"/>
    </source>
</evidence>
<keyword evidence="10" id="KW-0040">ANK repeat</keyword>
<keyword evidence="15" id="KW-1185">Reference proteome</keyword>
<dbReference type="Proteomes" id="UP000749559">
    <property type="component" value="Unassembled WGS sequence"/>
</dbReference>
<dbReference type="InterPro" id="IPR032675">
    <property type="entry name" value="LRR_dom_sf"/>
</dbReference>
<dbReference type="Pfam" id="PF12796">
    <property type="entry name" value="Ank_2"/>
    <property type="match status" value="3"/>
</dbReference>
<dbReference type="Pfam" id="PF00069">
    <property type="entry name" value="Pkinase"/>
    <property type="match status" value="1"/>
</dbReference>
<evidence type="ECO:0000256" key="12">
    <source>
        <dbReference type="ARBA" id="ARBA00048679"/>
    </source>
</evidence>
<dbReference type="EC" id="2.7.11.1" evidence="2"/>
<dbReference type="InterPro" id="IPR036322">
    <property type="entry name" value="WD40_repeat_dom_sf"/>
</dbReference>
<evidence type="ECO:0000313" key="15">
    <source>
        <dbReference type="Proteomes" id="UP000749559"/>
    </source>
</evidence>
<keyword evidence="8" id="KW-0418">Kinase</keyword>
<dbReference type="PROSITE" id="PS50297">
    <property type="entry name" value="ANK_REP_REGION"/>
    <property type="match status" value="5"/>
</dbReference>
<dbReference type="PROSITE" id="PS50088">
    <property type="entry name" value="ANK_REPEAT"/>
    <property type="match status" value="5"/>
</dbReference>
<dbReference type="Gene3D" id="3.30.200.20">
    <property type="entry name" value="Phosphorylase Kinase, domain 1"/>
    <property type="match status" value="1"/>
</dbReference>
<feature type="region of interest" description="Disordered" evidence="13">
    <location>
        <begin position="1490"/>
        <end position="1572"/>
    </location>
</feature>
<keyword evidence="4" id="KW-0433">Leucine-rich repeat</keyword>
<keyword evidence="9" id="KW-0067">ATP-binding</keyword>
<dbReference type="InterPro" id="IPR036770">
    <property type="entry name" value="Ankyrin_rpt-contain_sf"/>
</dbReference>
<dbReference type="InterPro" id="IPR011009">
    <property type="entry name" value="Kinase-like_dom_sf"/>
</dbReference>
<dbReference type="PANTHER" id="PTHR24198">
    <property type="entry name" value="ANKYRIN REPEAT AND PROTEIN KINASE DOMAIN-CONTAINING PROTEIN"/>
    <property type="match status" value="1"/>
</dbReference>
<organism evidence="14 15">
    <name type="scientific">Owenia fusiformis</name>
    <name type="common">Polychaete worm</name>
    <dbReference type="NCBI Taxonomy" id="6347"/>
    <lineage>
        <taxon>Eukaryota</taxon>
        <taxon>Metazoa</taxon>
        <taxon>Spiralia</taxon>
        <taxon>Lophotrochozoa</taxon>
        <taxon>Annelida</taxon>
        <taxon>Polychaeta</taxon>
        <taxon>Sedentaria</taxon>
        <taxon>Canalipalpata</taxon>
        <taxon>Sabellida</taxon>
        <taxon>Oweniida</taxon>
        <taxon>Oweniidae</taxon>
        <taxon>Owenia</taxon>
    </lineage>
</organism>
<keyword evidence="3" id="KW-0723">Serine/threonine-protein kinase</keyword>
<dbReference type="InterPro" id="IPR032171">
    <property type="entry name" value="COR-A"/>
</dbReference>
<evidence type="ECO:0000256" key="3">
    <source>
        <dbReference type="ARBA" id="ARBA00022527"/>
    </source>
</evidence>
<dbReference type="PROSITE" id="PS51450">
    <property type="entry name" value="LRR"/>
    <property type="match status" value="4"/>
</dbReference>
<dbReference type="Gene3D" id="1.10.10.10">
    <property type="entry name" value="Winged helix-like DNA-binding domain superfamily/Winged helix DNA-binding domain"/>
    <property type="match status" value="1"/>
</dbReference>
<keyword evidence="7" id="KW-0547">Nucleotide-binding</keyword>
<evidence type="ECO:0000313" key="14">
    <source>
        <dbReference type="EMBL" id="CAH1799324.1"/>
    </source>
</evidence>
<dbReference type="Gene3D" id="3.40.50.300">
    <property type="entry name" value="P-loop containing nucleotide triphosphate hydrolases"/>
    <property type="match status" value="1"/>
</dbReference>
<evidence type="ECO:0000256" key="7">
    <source>
        <dbReference type="ARBA" id="ARBA00022741"/>
    </source>
</evidence>